<dbReference type="AlphaFoldDB" id="A0A5B7EAS6"/>
<sequence>MHNQLEKIKRRKKKYDVYLPLLDTLQHCFVMQEGCCDAVLWRDRNTHVKSLNFRILHQKYTTSNLLRVVVTIDVH</sequence>
<comment type="caution">
    <text evidence="1">The sequence shown here is derived from an EMBL/GenBank/DDBJ whole genome shotgun (WGS) entry which is preliminary data.</text>
</comment>
<dbReference type="Proteomes" id="UP000324222">
    <property type="component" value="Unassembled WGS sequence"/>
</dbReference>
<accession>A0A5B7EAS6</accession>
<reference evidence="1 2" key="1">
    <citation type="submission" date="2019-05" db="EMBL/GenBank/DDBJ databases">
        <title>Another draft genome of Portunus trituberculatus and its Hox gene families provides insights of decapod evolution.</title>
        <authorList>
            <person name="Jeong J.-H."/>
            <person name="Song I."/>
            <person name="Kim S."/>
            <person name="Choi T."/>
            <person name="Kim D."/>
            <person name="Ryu S."/>
            <person name="Kim W."/>
        </authorList>
    </citation>
    <scope>NUCLEOTIDE SEQUENCE [LARGE SCALE GENOMIC DNA]</scope>
    <source>
        <tissue evidence="1">Muscle</tissue>
    </source>
</reference>
<gene>
    <name evidence="1" type="ORF">E2C01_023307</name>
</gene>
<organism evidence="1 2">
    <name type="scientific">Portunus trituberculatus</name>
    <name type="common">Swimming crab</name>
    <name type="synonym">Neptunus trituberculatus</name>
    <dbReference type="NCBI Taxonomy" id="210409"/>
    <lineage>
        <taxon>Eukaryota</taxon>
        <taxon>Metazoa</taxon>
        <taxon>Ecdysozoa</taxon>
        <taxon>Arthropoda</taxon>
        <taxon>Crustacea</taxon>
        <taxon>Multicrustacea</taxon>
        <taxon>Malacostraca</taxon>
        <taxon>Eumalacostraca</taxon>
        <taxon>Eucarida</taxon>
        <taxon>Decapoda</taxon>
        <taxon>Pleocyemata</taxon>
        <taxon>Brachyura</taxon>
        <taxon>Eubrachyura</taxon>
        <taxon>Portunoidea</taxon>
        <taxon>Portunidae</taxon>
        <taxon>Portuninae</taxon>
        <taxon>Portunus</taxon>
    </lineage>
</organism>
<protein>
    <submittedName>
        <fullName evidence="1">Uncharacterized protein</fullName>
    </submittedName>
</protein>
<name>A0A5B7EAS6_PORTR</name>
<proteinExistence type="predicted"/>
<evidence type="ECO:0000313" key="1">
    <source>
        <dbReference type="EMBL" id="MPC30053.1"/>
    </source>
</evidence>
<keyword evidence="2" id="KW-1185">Reference proteome</keyword>
<evidence type="ECO:0000313" key="2">
    <source>
        <dbReference type="Proteomes" id="UP000324222"/>
    </source>
</evidence>
<dbReference type="EMBL" id="VSRR010002184">
    <property type="protein sequence ID" value="MPC30053.1"/>
    <property type="molecule type" value="Genomic_DNA"/>
</dbReference>